<evidence type="ECO:0000259" key="6">
    <source>
        <dbReference type="PROSITE" id="PS50850"/>
    </source>
</evidence>
<keyword evidence="2 5" id="KW-0812">Transmembrane</keyword>
<feature type="transmembrane region" description="Helical" evidence="5">
    <location>
        <begin position="167"/>
        <end position="187"/>
    </location>
</feature>
<sequence length="424" mass="43463">MNFAAYADIWRLPAVRQAVLLGALGKAPWFGAGIVLTLHVVGSLGASYASAGLVTAVFTLAIALASPIRGRLLDTIGLRRTLLPSLVLLPVAFLAAPFLDYWPLMFVMGGVGLLAIPWFVLTRQLMLAAVPESQRRAALALDSVVTEMAFMGGPTVGILLATSWDTGWTLALLACLSVAAAALLAVLNPPLVSEKRDAAGAEPKPSAEGTQAFDGTQALGGRVGMRSWLNGPVVATFVATMAASFTLAGTDLAMVAAARSLESSSALAILIVVWGFGSLIGGLLFGGLPRGTLGITHLLVGLGVTTMLAALGTNLWVLAALLGVAGLFCAPTLAATSERLGDLVPATSRGEAFGWSGTMATAGNALAPPVVGYVLDAGGWQLGFVITGLCGLALAGVGWVSLQAGRRGLARARRRGFEKLRQPG</sequence>
<feature type="transmembrane region" description="Helical" evidence="5">
    <location>
        <begin position="298"/>
        <end position="328"/>
    </location>
</feature>
<evidence type="ECO:0000256" key="4">
    <source>
        <dbReference type="ARBA" id="ARBA00023136"/>
    </source>
</evidence>
<feature type="transmembrane region" description="Helical" evidence="5">
    <location>
        <begin position="382"/>
        <end position="405"/>
    </location>
</feature>
<dbReference type="RefSeq" id="WP_131167584.1">
    <property type="nucleotide sequence ID" value="NZ_SDMQ01000004.1"/>
</dbReference>
<dbReference type="OrthoDB" id="4229605at2"/>
<evidence type="ECO:0000256" key="3">
    <source>
        <dbReference type="ARBA" id="ARBA00022989"/>
    </source>
</evidence>
<dbReference type="GO" id="GO:0022857">
    <property type="term" value="F:transmembrane transporter activity"/>
    <property type="evidence" value="ECO:0007669"/>
    <property type="project" value="InterPro"/>
</dbReference>
<dbReference type="PROSITE" id="PS50850">
    <property type="entry name" value="MFS"/>
    <property type="match status" value="1"/>
</dbReference>
<evidence type="ECO:0000256" key="2">
    <source>
        <dbReference type="ARBA" id="ARBA00022692"/>
    </source>
</evidence>
<keyword evidence="8" id="KW-1185">Reference proteome</keyword>
<evidence type="ECO:0000313" key="7">
    <source>
        <dbReference type="EMBL" id="TBT85935.1"/>
    </source>
</evidence>
<dbReference type="InterPro" id="IPR011701">
    <property type="entry name" value="MFS"/>
</dbReference>
<feature type="transmembrane region" description="Helical" evidence="5">
    <location>
        <begin position="81"/>
        <end position="99"/>
    </location>
</feature>
<protein>
    <submittedName>
        <fullName evidence="7">MFS transporter</fullName>
    </submittedName>
</protein>
<keyword evidence="4 5" id="KW-0472">Membrane</keyword>
<dbReference type="AlphaFoldDB" id="A0A4Q9KEP0"/>
<feature type="domain" description="Major facilitator superfamily (MFS) profile" evidence="6">
    <location>
        <begin position="1"/>
        <end position="406"/>
    </location>
</feature>
<feature type="transmembrane region" description="Helical" evidence="5">
    <location>
        <begin position="105"/>
        <end position="126"/>
    </location>
</feature>
<feature type="transmembrane region" description="Helical" evidence="5">
    <location>
        <begin position="138"/>
        <end position="161"/>
    </location>
</feature>
<reference evidence="7 8" key="1">
    <citation type="submission" date="2019-01" db="EMBL/GenBank/DDBJ databases">
        <title>Lactibacter flavus gen. nov., sp. nov., a novel bacterium of the family Propionibacteriaceae isolated from raw milk and dairy products.</title>
        <authorList>
            <person name="Huptas C."/>
            <person name="Wenning M."/>
            <person name="Breitenwieser F."/>
            <person name="Doll E."/>
            <person name="Von Neubeck M."/>
            <person name="Busse H.-J."/>
            <person name="Scherer S."/>
        </authorList>
    </citation>
    <scope>NUCLEOTIDE SEQUENCE [LARGE SCALE GENOMIC DNA]</scope>
    <source>
        <strain evidence="7 8">KCTC 33808</strain>
    </source>
</reference>
<evidence type="ECO:0000256" key="5">
    <source>
        <dbReference type="SAM" id="Phobius"/>
    </source>
</evidence>
<comment type="caution">
    <text evidence="7">The sequence shown here is derived from an EMBL/GenBank/DDBJ whole genome shotgun (WGS) entry which is preliminary data.</text>
</comment>
<feature type="transmembrane region" description="Helical" evidence="5">
    <location>
        <begin position="267"/>
        <end position="286"/>
    </location>
</feature>
<organism evidence="7 8">
    <name type="scientific">Propioniciclava sinopodophylli</name>
    <dbReference type="NCBI Taxonomy" id="1837344"/>
    <lineage>
        <taxon>Bacteria</taxon>
        <taxon>Bacillati</taxon>
        <taxon>Actinomycetota</taxon>
        <taxon>Actinomycetes</taxon>
        <taxon>Propionibacteriales</taxon>
        <taxon>Propionibacteriaceae</taxon>
        <taxon>Propioniciclava</taxon>
    </lineage>
</organism>
<feature type="transmembrane region" description="Helical" evidence="5">
    <location>
        <begin position="48"/>
        <end position="69"/>
    </location>
</feature>
<dbReference type="Proteomes" id="UP000292373">
    <property type="component" value="Unassembled WGS sequence"/>
</dbReference>
<dbReference type="InterPro" id="IPR020846">
    <property type="entry name" value="MFS_dom"/>
</dbReference>
<dbReference type="PANTHER" id="PTHR23542:SF1">
    <property type="entry name" value="MAJOR FACILITATOR SUPERFAMILY (MFS) PROFILE DOMAIN-CONTAINING PROTEIN"/>
    <property type="match status" value="1"/>
</dbReference>
<dbReference type="PANTHER" id="PTHR23542">
    <property type="match status" value="1"/>
</dbReference>
<gene>
    <name evidence="7" type="ORF">ET989_05655</name>
</gene>
<name>A0A4Q9KEP0_9ACTN</name>
<dbReference type="Gene3D" id="1.20.1250.20">
    <property type="entry name" value="MFS general substrate transporter like domains"/>
    <property type="match status" value="2"/>
</dbReference>
<feature type="transmembrane region" description="Helical" evidence="5">
    <location>
        <begin position="18"/>
        <end position="42"/>
    </location>
</feature>
<evidence type="ECO:0000256" key="1">
    <source>
        <dbReference type="ARBA" id="ARBA00004651"/>
    </source>
</evidence>
<evidence type="ECO:0000313" key="8">
    <source>
        <dbReference type="Proteomes" id="UP000292373"/>
    </source>
</evidence>
<dbReference type="GO" id="GO:0005886">
    <property type="term" value="C:plasma membrane"/>
    <property type="evidence" value="ECO:0007669"/>
    <property type="project" value="UniProtKB-SubCell"/>
</dbReference>
<dbReference type="InterPro" id="IPR036259">
    <property type="entry name" value="MFS_trans_sf"/>
</dbReference>
<dbReference type="EMBL" id="SDMQ01000004">
    <property type="protein sequence ID" value="TBT85935.1"/>
    <property type="molecule type" value="Genomic_DNA"/>
</dbReference>
<keyword evidence="3 5" id="KW-1133">Transmembrane helix</keyword>
<accession>A0A4Q9KEP0</accession>
<dbReference type="SUPFAM" id="SSF103473">
    <property type="entry name" value="MFS general substrate transporter"/>
    <property type="match status" value="1"/>
</dbReference>
<proteinExistence type="predicted"/>
<comment type="subcellular location">
    <subcellularLocation>
        <location evidence="1">Cell membrane</location>
        <topology evidence="1">Multi-pass membrane protein</topology>
    </subcellularLocation>
</comment>
<dbReference type="Pfam" id="PF07690">
    <property type="entry name" value="MFS_1"/>
    <property type="match status" value="1"/>
</dbReference>
<feature type="transmembrane region" description="Helical" evidence="5">
    <location>
        <begin position="228"/>
        <end position="247"/>
    </location>
</feature>